<evidence type="ECO:0000313" key="1">
    <source>
        <dbReference type="EMBL" id="MBB3932856.1"/>
    </source>
</evidence>
<dbReference type="PANTHER" id="PTHR43657:SF1">
    <property type="entry name" value="ALTERED INHERITANCE OF MITOCHONDRIA PROTEIN 24, MITOCHONDRIAL"/>
    <property type="match status" value="1"/>
</dbReference>
<protein>
    <submittedName>
        <fullName evidence="1">Uncharacterized protein (TIGR00266 family)</fullName>
    </submittedName>
</protein>
<organism evidence="1 2">
    <name type="scientific">Kaistia hirudinis</name>
    <dbReference type="NCBI Taxonomy" id="1293440"/>
    <lineage>
        <taxon>Bacteria</taxon>
        <taxon>Pseudomonadati</taxon>
        <taxon>Pseudomonadota</taxon>
        <taxon>Alphaproteobacteria</taxon>
        <taxon>Hyphomicrobiales</taxon>
        <taxon>Kaistiaceae</taxon>
        <taxon>Kaistia</taxon>
    </lineage>
</organism>
<dbReference type="InterPro" id="IPR036983">
    <property type="entry name" value="AIM24_sf"/>
</dbReference>
<dbReference type="InterPro" id="IPR016031">
    <property type="entry name" value="Trp_RNA-bd_attenuator-like_dom"/>
</dbReference>
<dbReference type="EMBL" id="JACIDS010000005">
    <property type="protein sequence ID" value="MBB3932856.1"/>
    <property type="molecule type" value="Genomic_DNA"/>
</dbReference>
<evidence type="ECO:0000313" key="2">
    <source>
        <dbReference type="Proteomes" id="UP000553963"/>
    </source>
</evidence>
<dbReference type="Proteomes" id="UP000553963">
    <property type="component" value="Unassembled WGS sequence"/>
</dbReference>
<proteinExistence type="predicted"/>
<dbReference type="SUPFAM" id="SSF51219">
    <property type="entry name" value="TRAP-like"/>
    <property type="match status" value="1"/>
</dbReference>
<sequence>MQTKIVGTVLPVLEVELAAGESVIGAPEQLSWIAGGVALHTSGSAGGSGGLFGMVSRAVSGGGIVMTEMRAENGPGSLGFAAHLPGEIVELDVGRSAYIVHRHGFLCGSPGIQLSGALQQNLGAGLFGGEGFVLQKIAGEGKAFVELGGEIVKYDLAAGQSIHVHPGHVGLFDEGVGFEMTTMRGIRSTFFATGDLFMAKLTGPGRVWLQTMTVPGLAHAISHYLPKQG</sequence>
<dbReference type="Pfam" id="PF01987">
    <property type="entry name" value="AIM24"/>
    <property type="match status" value="1"/>
</dbReference>
<gene>
    <name evidence="1" type="ORF">GGR25_003920</name>
</gene>
<dbReference type="AlphaFoldDB" id="A0A840AX83"/>
<dbReference type="InterPro" id="IPR002838">
    <property type="entry name" value="AIM24"/>
</dbReference>
<name>A0A840AX83_9HYPH</name>
<dbReference type="RefSeq" id="WP_183400517.1">
    <property type="nucleotide sequence ID" value="NZ_JACIDS010000005.1"/>
</dbReference>
<dbReference type="PANTHER" id="PTHR43657">
    <property type="entry name" value="TRYPTOPHAN RNA-BINDING ATTENUATOR PROTEIN-LIKE PROTEIN"/>
    <property type="match status" value="1"/>
</dbReference>
<reference evidence="1 2" key="1">
    <citation type="submission" date="2020-08" db="EMBL/GenBank/DDBJ databases">
        <title>Genomic Encyclopedia of Type Strains, Phase IV (KMG-IV): sequencing the most valuable type-strain genomes for metagenomic binning, comparative biology and taxonomic classification.</title>
        <authorList>
            <person name="Goeker M."/>
        </authorList>
    </citation>
    <scope>NUCLEOTIDE SEQUENCE [LARGE SCALE GENOMIC DNA]</scope>
    <source>
        <strain evidence="1 2">DSM 25966</strain>
    </source>
</reference>
<keyword evidence="2" id="KW-1185">Reference proteome</keyword>
<dbReference type="Gene3D" id="3.60.160.10">
    <property type="entry name" value="Mitochondrial biogenesis AIM24"/>
    <property type="match status" value="1"/>
</dbReference>
<comment type="caution">
    <text evidence="1">The sequence shown here is derived from an EMBL/GenBank/DDBJ whole genome shotgun (WGS) entry which is preliminary data.</text>
</comment>
<accession>A0A840AX83</accession>